<dbReference type="Pfam" id="PF02311">
    <property type="entry name" value="AraC_binding"/>
    <property type="match status" value="1"/>
</dbReference>
<proteinExistence type="predicted"/>
<dbReference type="GO" id="GO:0043565">
    <property type="term" value="F:sequence-specific DNA binding"/>
    <property type="evidence" value="ECO:0007669"/>
    <property type="project" value="InterPro"/>
</dbReference>
<protein>
    <submittedName>
        <fullName evidence="5">AraC family transcriptional regulator</fullName>
    </submittedName>
</protein>
<dbReference type="OrthoDB" id="9809338at2"/>
<dbReference type="InterPro" id="IPR050204">
    <property type="entry name" value="AraC_XylS_family_regulators"/>
</dbReference>
<dbReference type="Proteomes" id="UP000289411">
    <property type="component" value="Unassembled WGS sequence"/>
</dbReference>
<dbReference type="InterPro" id="IPR003313">
    <property type="entry name" value="AraC-bd"/>
</dbReference>
<evidence type="ECO:0000256" key="2">
    <source>
        <dbReference type="ARBA" id="ARBA00023125"/>
    </source>
</evidence>
<organism evidence="5 6">
    <name type="scientific">Lichenibacterium ramalinae</name>
    <dbReference type="NCBI Taxonomy" id="2316527"/>
    <lineage>
        <taxon>Bacteria</taxon>
        <taxon>Pseudomonadati</taxon>
        <taxon>Pseudomonadota</taxon>
        <taxon>Alphaproteobacteria</taxon>
        <taxon>Hyphomicrobiales</taxon>
        <taxon>Lichenihabitantaceae</taxon>
        <taxon>Lichenibacterium</taxon>
    </lineage>
</organism>
<dbReference type="InterPro" id="IPR009057">
    <property type="entry name" value="Homeodomain-like_sf"/>
</dbReference>
<dbReference type="Pfam" id="PF12833">
    <property type="entry name" value="HTH_18"/>
    <property type="match status" value="1"/>
</dbReference>
<name>A0A4Q2RFN8_9HYPH</name>
<dbReference type="InterPro" id="IPR037923">
    <property type="entry name" value="HTH-like"/>
</dbReference>
<reference evidence="5 6" key="2">
    <citation type="submission" date="2019-02" db="EMBL/GenBank/DDBJ databases">
        <title>'Lichenibacterium ramalinii' gen. nov. sp. nov., 'Lichenibacterium minor' gen. nov. sp. nov.</title>
        <authorList>
            <person name="Pankratov T."/>
        </authorList>
    </citation>
    <scope>NUCLEOTIDE SEQUENCE [LARGE SCALE GENOMIC DNA]</scope>
    <source>
        <strain evidence="5 6">RmlP001</strain>
    </source>
</reference>
<evidence type="ECO:0000313" key="5">
    <source>
        <dbReference type="EMBL" id="RYB05215.1"/>
    </source>
</evidence>
<keyword evidence="2" id="KW-0238">DNA-binding</keyword>
<accession>A0A4Q2RFN8</accession>
<gene>
    <name evidence="5" type="ORF">D3272_09660</name>
</gene>
<dbReference type="RefSeq" id="WP_129218965.1">
    <property type="nucleotide sequence ID" value="NZ_QYBC01000007.1"/>
</dbReference>
<keyword evidence="1" id="KW-0805">Transcription regulation</keyword>
<dbReference type="InterPro" id="IPR018060">
    <property type="entry name" value="HTH_AraC"/>
</dbReference>
<dbReference type="GO" id="GO:0003700">
    <property type="term" value="F:DNA-binding transcription factor activity"/>
    <property type="evidence" value="ECO:0007669"/>
    <property type="project" value="InterPro"/>
</dbReference>
<evidence type="ECO:0000313" key="6">
    <source>
        <dbReference type="Proteomes" id="UP000289411"/>
    </source>
</evidence>
<keyword evidence="6" id="KW-1185">Reference proteome</keyword>
<dbReference type="SMART" id="SM00342">
    <property type="entry name" value="HTH_ARAC"/>
    <property type="match status" value="1"/>
</dbReference>
<dbReference type="PANTHER" id="PTHR46796:SF2">
    <property type="entry name" value="TRANSCRIPTIONAL REGULATORY PROTEIN"/>
    <property type="match status" value="1"/>
</dbReference>
<keyword evidence="3" id="KW-0804">Transcription</keyword>
<sequence length="274" mass="30438">MRLENSNRFHRLSWLHDIDVYEASFDNHVFGRHAHATFSVGTILEGVGGYRCRGSDHVLPVGALTLINPEEVHTGRAVGGRLRYTMLYVGEAGITEMLGVRSVRGFRDVSPSDRSQVITQAASNLVLALRNCENRPGWRLQVEELIHRLVLATFSQFGGVASIRPGNEPNAVRYLCDHIAAQIADDQCGTLSVTEVAASLSLHPNYLIQSFSHAKGISPYAYYMSRKINVAKDLISRGHHPLQVGLDLGFYDQSHFIRHFKKVFGVTPGSIHVH</sequence>
<dbReference type="PANTHER" id="PTHR46796">
    <property type="entry name" value="HTH-TYPE TRANSCRIPTIONAL ACTIVATOR RHAS-RELATED"/>
    <property type="match status" value="1"/>
</dbReference>
<feature type="domain" description="HTH araC/xylS-type" evidence="4">
    <location>
        <begin position="169"/>
        <end position="274"/>
    </location>
</feature>
<evidence type="ECO:0000256" key="3">
    <source>
        <dbReference type="ARBA" id="ARBA00023163"/>
    </source>
</evidence>
<comment type="caution">
    <text evidence="5">The sequence shown here is derived from an EMBL/GenBank/DDBJ whole genome shotgun (WGS) entry which is preliminary data.</text>
</comment>
<dbReference type="Gene3D" id="1.10.10.60">
    <property type="entry name" value="Homeodomain-like"/>
    <property type="match status" value="1"/>
</dbReference>
<dbReference type="EMBL" id="QYBC01000007">
    <property type="protein sequence ID" value="RYB05215.1"/>
    <property type="molecule type" value="Genomic_DNA"/>
</dbReference>
<evidence type="ECO:0000259" key="4">
    <source>
        <dbReference type="PROSITE" id="PS01124"/>
    </source>
</evidence>
<dbReference type="PROSITE" id="PS01124">
    <property type="entry name" value="HTH_ARAC_FAMILY_2"/>
    <property type="match status" value="1"/>
</dbReference>
<dbReference type="SUPFAM" id="SSF51215">
    <property type="entry name" value="Regulatory protein AraC"/>
    <property type="match status" value="1"/>
</dbReference>
<dbReference type="AlphaFoldDB" id="A0A4Q2RFN8"/>
<dbReference type="SUPFAM" id="SSF46689">
    <property type="entry name" value="Homeodomain-like"/>
    <property type="match status" value="1"/>
</dbReference>
<reference evidence="5 6" key="1">
    <citation type="submission" date="2018-09" db="EMBL/GenBank/DDBJ databases">
        <authorList>
            <person name="Grouzdev D.S."/>
            <person name="Krutkina M.S."/>
        </authorList>
    </citation>
    <scope>NUCLEOTIDE SEQUENCE [LARGE SCALE GENOMIC DNA]</scope>
    <source>
        <strain evidence="5 6">RmlP001</strain>
    </source>
</reference>
<evidence type="ECO:0000256" key="1">
    <source>
        <dbReference type="ARBA" id="ARBA00023015"/>
    </source>
</evidence>